<accession>A0A9N8DNR6</accession>
<comment type="similarity">
    <text evidence="1">Belongs to the APC1 family.</text>
</comment>
<evidence type="ECO:0000256" key="1">
    <source>
        <dbReference type="ARBA" id="ARBA00010547"/>
    </source>
</evidence>
<keyword evidence="2" id="KW-0132">Cell division</keyword>
<dbReference type="GO" id="GO:0007091">
    <property type="term" value="P:metaphase/anaphase transition of mitotic cell cycle"/>
    <property type="evidence" value="ECO:0007669"/>
    <property type="project" value="TreeGrafter"/>
</dbReference>
<protein>
    <submittedName>
        <fullName evidence="7">Promoting complex subunit 1</fullName>
    </submittedName>
</protein>
<evidence type="ECO:0000256" key="4">
    <source>
        <dbReference type="ARBA" id="ARBA00023306"/>
    </source>
</evidence>
<feature type="domain" description="Anaphase-promoting complex subunit 1 N-terminal" evidence="6">
    <location>
        <begin position="163"/>
        <end position="345"/>
    </location>
</feature>
<dbReference type="GO" id="GO:0031145">
    <property type="term" value="P:anaphase-promoting complex-dependent catabolic process"/>
    <property type="evidence" value="ECO:0007669"/>
    <property type="project" value="TreeGrafter"/>
</dbReference>
<evidence type="ECO:0000259" key="6">
    <source>
        <dbReference type="Pfam" id="PF12859"/>
    </source>
</evidence>
<evidence type="ECO:0000313" key="7">
    <source>
        <dbReference type="EMBL" id="CAB9503971.1"/>
    </source>
</evidence>
<dbReference type="EMBL" id="CAICTM010000181">
    <property type="protein sequence ID" value="CAB9503971.1"/>
    <property type="molecule type" value="Genomic_DNA"/>
</dbReference>
<name>A0A9N8DNR6_9STRA</name>
<proteinExistence type="inferred from homology"/>
<feature type="region of interest" description="Disordered" evidence="5">
    <location>
        <begin position="1230"/>
        <end position="1254"/>
    </location>
</feature>
<reference evidence="7" key="1">
    <citation type="submission" date="2020-06" db="EMBL/GenBank/DDBJ databases">
        <authorList>
            <consortium name="Plant Systems Biology data submission"/>
        </authorList>
    </citation>
    <scope>NUCLEOTIDE SEQUENCE</scope>
    <source>
        <strain evidence="7">D6</strain>
    </source>
</reference>
<organism evidence="7 8">
    <name type="scientific">Seminavis robusta</name>
    <dbReference type="NCBI Taxonomy" id="568900"/>
    <lineage>
        <taxon>Eukaryota</taxon>
        <taxon>Sar</taxon>
        <taxon>Stramenopiles</taxon>
        <taxon>Ochrophyta</taxon>
        <taxon>Bacillariophyta</taxon>
        <taxon>Bacillariophyceae</taxon>
        <taxon>Bacillariophycidae</taxon>
        <taxon>Naviculales</taxon>
        <taxon>Naviculaceae</taxon>
        <taxon>Seminavis</taxon>
    </lineage>
</organism>
<keyword evidence="8" id="KW-1185">Reference proteome</keyword>
<feature type="compositionally biased region" description="Polar residues" evidence="5">
    <location>
        <begin position="235"/>
        <end position="253"/>
    </location>
</feature>
<dbReference type="PANTHER" id="PTHR12827:SF3">
    <property type="entry name" value="ANAPHASE-PROMOTING COMPLEX SUBUNIT 1"/>
    <property type="match status" value="1"/>
</dbReference>
<gene>
    <name evidence="7" type="ORF">SEMRO_182_G079230.1</name>
</gene>
<dbReference type="OrthoDB" id="26401at2759"/>
<comment type="caution">
    <text evidence="7">The sequence shown here is derived from an EMBL/GenBank/DDBJ whole genome shotgun (WGS) entry which is preliminary data.</text>
</comment>
<feature type="region of interest" description="Disordered" evidence="5">
    <location>
        <begin position="1572"/>
        <end position="1603"/>
    </location>
</feature>
<dbReference type="InterPro" id="IPR024990">
    <property type="entry name" value="Apc1"/>
</dbReference>
<dbReference type="InterPro" id="IPR011989">
    <property type="entry name" value="ARM-like"/>
</dbReference>
<dbReference type="PANTHER" id="PTHR12827">
    <property type="entry name" value="MEIOTIC CHECKPOINT REGULATOR TSG24 FAMILY MEMBER"/>
    <property type="match status" value="1"/>
</dbReference>
<keyword evidence="3" id="KW-0498">Mitosis</keyword>
<dbReference type="InterPro" id="IPR049255">
    <property type="entry name" value="Apc1_N"/>
</dbReference>
<dbReference type="Proteomes" id="UP001153069">
    <property type="component" value="Unassembled WGS sequence"/>
</dbReference>
<evidence type="ECO:0000313" key="8">
    <source>
        <dbReference type="Proteomes" id="UP001153069"/>
    </source>
</evidence>
<feature type="region of interest" description="Disordered" evidence="5">
    <location>
        <begin position="235"/>
        <end position="264"/>
    </location>
</feature>
<dbReference type="GO" id="GO:0051301">
    <property type="term" value="P:cell division"/>
    <property type="evidence" value="ECO:0007669"/>
    <property type="project" value="UniProtKB-KW"/>
</dbReference>
<dbReference type="Pfam" id="PF12859">
    <property type="entry name" value="ANAPC1"/>
    <property type="match status" value="1"/>
</dbReference>
<keyword evidence="4" id="KW-0131">Cell cycle</keyword>
<feature type="compositionally biased region" description="Low complexity" evidence="5">
    <location>
        <begin position="1238"/>
        <end position="1248"/>
    </location>
</feature>
<dbReference type="GO" id="GO:0070979">
    <property type="term" value="P:protein K11-linked ubiquitination"/>
    <property type="evidence" value="ECO:0007669"/>
    <property type="project" value="TreeGrafter"/>
</dbReference>
<evidence type="ECO:0000256" key="5">
    <source>
        <dbReference type="SAM" id="MobiDB-lite"/>
    </source>
</evidence>
<feature type="region of interest" description="Disordered" evidence="5">
    <location>
        <begin position="545"/>
        <end position="565"/>
    </location>
</feature>
<evidence type="ECO:0000256" key="3">
    <source>
        <dbReference type="ARBA" id="ARBA00022776"/>
    </source>
</evidence>
<dbReference type="GO" id="GO:0060090">
    <property type="term" value="F:molecular adaptor activity"/>
    <property type="evidence" value="ECO:0007669"/>
    <property type="project" value="TreeGrafter"/>
</dbReference>
<feature type="region of interest" description="Disordered" evidence="5">
    <location>
        <begin position="411"/>
        <end position="434"/>
    </location>
</feature>
<evidence type="ECO:0000256" key="2">
    <source>
        <dbReference type="ARBA" id="ARBA00022618"/>
    </source>
</evidence>
<dbReference type="Gene3D" id="1.25.10.10">
    <property type="entry name" value="Leucine-rich Repeat Variant"/>
    <property type="match status" value="2"/>
</dbReference>
<sequence>MAAEGNNAVYWVCPISSREDPPLCSRGDEPDGSYVAIQRLVSESPVLPDSEIETIFEAFVTATGECLWRRVSVWSGPNSPQQRTIHASFILPTANDNSEGKAEFFLKQPNNDKDSKALSLLDQPSFLCWAAFREYPKHKLLCVLADPLTLCIWDVYPQTDQVCVKGEGHSQNLPFRCRGVYPVGESNGIILQRQDDPEDLAAFQYSDMDIDKGAGANKDDDNDFILAMPGTTCSSHPNNTSFNSGGQQRTPASMPTPRSAYTATSTEVPSLYTLEHPLQEVLPVSHWSESTALVTDAFEKVIHADTLKWNSINSDDEKKHQHQQPIIVTYNTIHKRHAIWAVKAAPEPIVEPFLWRRSRDRTNARKWDNHISMMEQDLEDMELLGFEPPHLHQEGPTRDEALADALGVVRKTPRKAGESSTRGRGRAIEPRTSRSTWTEAGLTNTSGFLHASTRSAKESFAETELSFTESATQPLNFRPQASLRPTIAIDCLFEESEESEPADNILLASNLEGTGLLLLGLLCPSSSEGCHVEKTLRLYSITPSSLGNNPGKEATRTPAAKETPAQGYPVKMLRSLSCLDATPIQTLRRAPYGGNETGRPHTTEILVLQRGSMDEHCSLALYRGQCHVVDCALLGMPSITGLLNPVRGNVDFVVEREGDVRSLIRGCISLEIESNALAMKAITAIESSLANISTESKASALQFALKFKADCCRLHQFLRKDQDRTNARLKDSWATVTTVLHAVFDYIYFGSVPGSNSGSAPSQGTYSAQKSPWANLLNSSYHAKFACGDLGALLPGSSGITASENEAATFEKEENLPPSFELSALGCLQPGTSITGHIFDTLHFLYEDLKLSPDPRRIDDLRSIGSFLVTTCFKLDQMENRHVLRKFLNHYRHDLGAAWVDRIGTQRLKRASLLELVQEPPAPTSLDSPPCILTWLEAKVRNDVDTTSIYDRVDLSKVNAVCAKTRLLLQIFNIMFCLEEDDQRDMKVVSALCEAGFFRAERVRDDLPTGAAIPILEALHRCGDKLGQADVPGWGADEYNLIRRSDLGHHHDCEPSSVNPRRVSNTTLSKSIPLVEDTDQDGIQPLQTSSAMLFPADNRIKEAGRLLRSSRPCPLSVHRSVEVSDHEYERLKQIKLLLLCRRALAVPVGRGMLTIGNFSAPPAEPLPVPELCLAGSVAPTNTNLALDVSDCQNGFLNWPEFHNGVAAGLRLPAAGEDGESSPKISRSWIVYNRPPQNPDSQSQQQTNNGQRSSWRTKIHAHGGLLLALGLRGHLSALEMTDIYDYLTQGQVTLTCGVLLGMAANKRGTSDISVSKMLCLHLPSLMPQQFSAIDVASSVQTAAVTGTGLLFQGSSHRLFTEFLLNEIGRRPDSDVMSDRESYTLSCAIALGMINIGKGDRIGNGHHAGFEGEGLSDLRLGERLCRYVSSGVDENEVRRIKEGNDRLNYQVALNSGEQERCCCIFEGATINVDVTAAGATLALGLVFCRTGNQSIASVIALPDTHTLLEYVRPDFLALRVVAQSLIMWDSVLPSKDWIKMQMPVVVGEAYEKMKEKAASTMAMASVGDMLDDDDGASSQMEIGNGHGNGAEVPNSNSNRVSGQERHHIQSEDYDCQVVRQIYVHVLAGACFALGLRFAGTGNKMAADAIFERVLELQTLRDVNDSVSQALRPEPQILETCLGCCAIALAMVNAGTGDLETLKLLKILRWRCDEEVKYGAHMSFGMAIGLLFLGGGSYTLGRDPEDVAALIAAFFPRFPYSSTDNQYHLQALRHLYALAVKRRDIRFADVDTGEIVPVPIEIRYGSHDANPLHLTAPCLVPNGDGIVEAQIVSHDFYPLKFRLTEDAFGRTLFVKRRTTFPSPGRGIDDQLSLQVCQHVGNLQEYLQGKPDMLALVTYLFGLSNTCSTTLSQQGVSMDGFYTCLLPECLSNHSDMAFPLYLRLWGSIAALEDKCFSSSKLLLWDLHLIRASLSSDPRPLLSPEKLAYLGEIVERVSSTS</sequence>
<dbReference type="GO" id="GO:0005680">
    <property type="term" value="C:anaphase-promoting complex"/>
    <property type="evidence" value="ECO:0007669"/>
    <property type="project" value="InterPro"/>
</dbReference>